<dbReference type="AlphaFoldDB" id="B6K8G0"/>
<evidence type="ECO:0000256" key="3">
    <source>
        <dbReference type="ARBA" id="ARBA00034808"/>
    </source>
</evidence>
<evidence type="ECO:0000256" key="4">
    <source>
        <dbReference type="SAM" id="MobiDB-lite"/>
    </source>
</evidence>
<dbReference type="Gene3D" id="3.40.50.300">
    <property type="entry name" value="P-loop containing nucleotide triphosphate hydrolases"/>
    <property type="match status" value="1"/>
</dbReference>
<dbReference type="InterPro" id="IPR001650">
    <property type="entry name" value="Helicase_C-like"/>
</dbReference>
<dbReference type="SUPFAM" id="SSF52540">
    <property type="entry name" value="P-loop containing nucleoside triphosphate hydrolases"/>
    <property type="match status" value="1"/>
</dbReference>
<feature type="chain" id="PRO_5002847629" description="DNA 3'-5' helicase" evidence="5">
    <location>
        <begin position="23"/>
        <end position="679"/>
    </location>
</feature>
<dbReference type="GO" id="GO:0005694">
    <property type="term" value="C:chromosome"/>
    <property type="evidence" value="ECO:0000318"/>
    <property type="project" value="GO_Central"/>
</dbReference>
<feature type="compositionally biased region" description="Polar residues" evidence="4">
    <location>
        <begin position="348"/>
        <end position="372"/>
    </location>
</feature>
<dbReference type="GO" id="GO:0043138">
    <property type="term" value="F:3'-5' DNA helicase activity"/>
    <property type="evidence" value="ECO:0007669"/>
    <property type="project" value="UniProtKB-EC"/>
</dbReference>
<feature type="region of interest" description="Disordered" evidence="4">
    <location>
        <begin position="304"/>
        <end position="372"/>
    </location>
</feature>
<evidence type="ECO:0000256" key="2">
    <source>
        <dbReference type="ARBA" id="ARBA00034617"/>
    </source>
</evidence>
<dbReference type="EC" id="5.6.2.4" evidence="3"/>
<keyword evidence="5" id="KW-0732">Signal</keyword>
<dbReference type="SMART" id="SM00490">
    <property type="entry name" value="HELICc"/>
    <property type="match status" value="1"/>
</dbReference>
<dbReference type="GO" id="GO:0005634">
    <property type="term" value="C:nucleus"/>
    <property type="evidence" value="ECO:0000318"/>
    <property type="project" value="GO_Central"/>
</dbReference>
<dbReference type="Proteomes" id="UP000001744">
    <property type="component" value="Unassembled WGS sequence"/>
</dbReference>
<evidence type="ECO:0000313" key="7">
    <source>
        <dbReference type="EMBL" id="EEB05003.2"/>
    </source>
</evidence>
<dbReference type="STRING" id="402676.B6K8G0"/>
<dbReference type="PANTHER" id="PTHR13710">
    <property type="entry name" value="DNA HELICASE RECQ FAMILY MEMBER"/>
    <property type="match status" value="1"/>
</dbReference>
<dbReference type="PROSITE" id="PS51194">
    <property type="entry name" value="HELICASE_CTER"/>
    <property type="match status" value="1"/>
</dbReference>
<evidence type="ECO:0000256" key="1">
    <source>
        <dbReference type="ARBA" id="ARBA00005446"/>
    </source>
</evidence>
<dbReference type="RefSeq" id="XP_002176110.2">
    <property type="nucleotide sequence ID" value="XM_002176074.2"/>
</dbReference>
<comment type="similarity">
    <text evidence="1">Belongs to the helicase family. RecQ subfamily.</text>
</comment>
<evidence type="ECO:0000313" key="8">
    <source>
        <dbReference type="Proteomes" id="UP000001744"/>
    </source>
</evidence>
<comment type="catalytic activity">
    <reaction evidence="2">
        <text>Couples ATP hydrolysis with the unwinding of duplex DNA by translocating in the 3'-5' direction.</text>
        <dbReference type="EC" id="5.6.2.4"/>
    </reaction>
</comment>
<dbReference type="eggNOG" id="KOG0351">
    <property type="taxonomic scope" value="Eukaryota"/>
</dbReference>
<evidence type="ECO:0000256" key="5">
    <source>
        <dbReference type="SAM" id="SignalP"/>
    </source>
</evidence>
<dbReference type="GeneID" id="7047684"/>
<keyword evidence="7" id="KW-0067">ATP-binding</keyword>
<keyword evidence="7" id="KW-0347">Helicase</keyword>
<feature type="domain" description="Helicase C-terminal" evidence="6">
    <location>
        <begin position="68"/>
        <end position="227"/>
    </location>
</feature>
<dbReference type="HOGENOM" id="CLU_404983_0_0_1"/>
<feature type="signal peptide" evidence="5">
    <location>
        <begin position="1"/>
        <end position="22"/>
    </location>
</feature>
<dbReference type="Pfam" id="PF00271">
    <property type="entry name" value="Helicase_C"/>
    <property type="match status" value="1"/>
</dbReference>
<dbReference type="OrthoDB" id="2608216at2759"/>
<evidence type="ECO:0000259" key="6">
    <source>
        <dbReference type="PROSITE" id="PS51194"/>
    </source>
</evidence>
<feature type="compositionally biased region" description="Low complexity" evidence="4">
    <location>
        <begin position="324"/>
        <end position="337"/>
    </location>
</feature>
<sequence length="679" mass="77479">MYRMKNLMQVSCSFLLLTATLPLKMERQLCSELCIVPYPIRCSTMRPNIEYRVQRLVKRDFLNVLISYCEQAQKITEQGWRGLVFFQSKKVLHSCYEAVQKDTSFKYKVGIYYSDLEETEKKENMARFMASEDSLDIMFCTKAFGMGVDYAHVRFSIHYGSPGTIFDYAQESGRCGRDGKHATSLLLHYPFSGFESEMHMEENMKNLLRDNNLCVREAISGELDNAAESCCSYPNCVPCFRCSDDVNNETYLPTQHVGDIQMFNRTPSAMSTLIIEDDSSFFSAYDASSPLKNKSRVPHQDIDIFSPTIEGNPKISEGNTDAATTQTQISCEISSSSQERKRKIGSDDSASMNVPSSDFSSPTKRVQRNINNNTEVVDRVRSLHMGRLMFIKHCGKQRNVTNKEDFSPRFLPRQLSLLLLRYLVRIRPAEQLFCELLYNEDSKVEDLKTSVFLKNGSTLPINEAYRKLYQNTSKKSLERFLEGPQQAQLSTYDAQDRSLSQFMVALMLVCLQWTDVLPNAYTASINWQSLLGIEEEQEATGQTTTEPQAPSVVEHSLPLAQEHSCITEPTVTEVLKPIVTRGPRRMTAWRAYDFYYKKKIPALEIQSKDGLFLQLWDVYWVATIHKGFSEELLVFTRTAGALLRVEPRLFEAHCSSASCAMEGLSLNNFKGEKATIYRS</sequence>
<proteinExistence type="inferred from homology"/>
<dbReference type="PANTHER" id="PTHR13710:SF145">
    <property type="entry name" value="ATP-DEPENDENT DNA HELICASE"/>
    <property type="match status" value="1"/>
</dbReference>
<gene>
    <name evidence="7" type="ORF">SJAG_05353</name>
</gene>
<dbReference type="VEuPathDB" id="FungiDB:SJAG_05353"/>
<keyword evidence="7" id="KW-0547">Nucleotide-binding</keyword>
<keyword evidence="7" id="KW-0378">Hydrolase</keyword>
<reference evidence="7 8" key="1">
    <citation type="journal article" date="2011" name="Science">
        <title>Comparative functional genomics of the fission yeasts.</title>
        <authorList>
            <person name="Rhind N."/>
            <person name="Chen Z."/>
            <person name="Yassour M."/>
            <person name="Thompson D.A."/>
            <person name="Haas B.J."/>
            <person name="Habib N."/>
            <person name="Wapinski I."/>
            <person name="Roy S."/>
            <person name="Lin M.F."/>
            <person name="Heiman D.I."/>
            <person name="Young S.K."/>
            <person name="Furuya K."/>
            <person name="Guo Y."/>
            <person name="Pidoux A."/>
            <person name="Chen H.M."/>
            <person name="Robbertse B."/>
            <person name="Goldberg J.M."/>
            <person name="Aoki K."/>
            <person name="Bayne E.H."/>
            <person name="Berlin A.M."/>
            <person name="Desjardins C.A."/>
            <person name="Dobbs E."/>
            <person name="Dukaj L."/>
            <person name="Fan L."/>
            <person name="FitzGerald M.G."/>
            <person name="French C."/>
            <person name="Gujja S."/>
            <person name="Hansen K."/>
            <person name="Keifenheim D."/>
            <person name="Levin J.Z."/>
            <person name="Mosher R.A."/>
            <person name="Mueller C.A."/>
            <person name="Pfiffner J."/>
            <person name="Priest M."/>
            <person name="Russ C."/>
            <person name="Smialowska A."/>
            <person name="Swoboda P."/>
            <person name="Sykes S.M."/>
            <person name="Vaughn M."/>
            <person name="Vengrova S."/>
            <person name="Yoder R."/>
            <person name="Zeng Q."/>
            <person name="Allshire R."/>
            <person name="Baulcombe D."/>
            <person name="Birren B.W."/>
            <person name="Brown W."/>
            <person name="Ekwall K."/>
            <person name="Kellis M."/>
            <person name="Leatherwood J."/>
            <person name="Levin H."/>
            <person name="Margalit H."/>
            <person name="Martienssen R."/>
            <person name="Nieduszynski C.A."/>
            <person name="Spatafora J.W."/>
            <person name="Friedman N."/>
            <person name="Dalgaard J.Z."/>
            <person name="Baumann P."/>
            <person name="Niki H."/>
            <person name="Regev A."/>
            <person name="Nusbaum C."/>
        </authorList>
    </citation>
    <scope>NUCLEOTIDE SEQUENCE [LARGE SCALE GENOMIC DNA]</scope>
    <source>
        <strain evidence="8">yFS275 / FY16936</strain>
    </source>
</reference>
<dbReference type="InterPro" id="IPR027417">
    <property type="entry name" value="P-loop_NTPase"/>
</dbReference>
<name>B6K8G0_SCHJY</name>
<protein>
    <recommendedName>
        <fullName evidence="3">DNA 3'-5' helicase</fullName>
        <ecNumber evidence="3">5.6.2.4</ecNumber>
    </recommendedName>
</protein>
<organism evidence="7 8">
    <name type="scientific">Schizosaccharomyces japonicus (strain yFS275 / FY16936)</name>
    <name type="common">Fission yeast</name>
    <dbReference type="NCBI Taxonomy" id="402676"/>
    <lineage>
        <taxon>Eukaryota</taxon>
        <taxon>Fungi</taxon>
        <taxon>Dikarya</taxon>
        <taxon>Ascomycota</taxon>
        <taxon>Taphrinomycotina</taxon>
        <taxon>Schizosaccharomycetes</taxon>
        <taxon>Schizosaccharomycetales</taxon>
        <taxon>Schizosaccharomycetaceae</taxon>
        <taxon>Schizosaccharomyces</taxon>
    </lineage>
</organism>
<keyword evidence="8" id="KW-1185">Reference proteome</keyword>
<dbReference type="EMBL" id="KE651166">
    <property type="protein sequence ID" value="EEB05003.2"/>
    <property type="molecule type" value="Genomic_DNA"/>
</dbReference>
<dbReference type="JaponicusDB" id="SJAG_05353"/>
<accession>B6K8G0</accession>